<dbReference type="Pfam" id="PF00072">
    <property type="entry name" value="Response_reg"/>
    <property type="match status" value="1"/>
</dbReference>
<dbReference type="SMART" id="SM00862">
    <property type="entry name" value="Trans_reg_C"/>
    <property type="match status" value="1"/>
</dbReference>
<dbReference type="InterPro" id="IPR036388">
    <property type="entry name" value="WH-like_DNA-bd_sf"/>
</dbReference>
<dbReference type="PROSITE" id="PS50110">
    <property type="entry name" value="RESPONSE_REGULATORY"/>
    <property type="match status" value="1"/>
</dbReference>
<dbReference type="PANTHER" id="PTHR48111">
    <property type="entry name" value="REGULATOR OF RPOS"/>
    <property type="match status" value="1"/>
</dbReference>
<keyword evidence="6" id="KW-0597">Phosphoprotein</keyword>
<evidence type="ECO:0000313" key="11">
    <source>
        <dbReference type="Proteomes" id="UP000461768"/>
    </source>
</evidence>
<comment type="caution">
    <text evidence="10">The sequence shown here is derived from an EMBL/GenBank/DDBJ whole genome shotgun (WGS) entry which is preliminary data.</text>
</comment>
<evidence type="ECO:0000259" key="9">
    <source>
        <dbReference type="PROSITE" id="PS51755"/>
    </source>
</evidence>
<dbReference type="Proteomes" id="UP000461768">
    <property type="component" value="Unassembled WGS sequence"/>
</dbReference>
<feature type="domain" description="Response regulatory" evidence="8">
    <location>
        <begin position="8"/>
        <end position="122"/>
    </location>
</feature>
<dbReference type="PANTHER" id="PTHR48111:SF52">
    <property type="entry name" value="TRANSCRIPTIONAL REGULATORY PROTEIN YVRH"/>
    <property type="match status" value="1"/>
</dbReference>
<dbReference type="Gene3D" id="1.10.10.10">
    <property type="entry name" value="Winged helix-like DNA-binding domain superfamily/Winged helix DNA-binding domain"/>
    <property type="match status" value="1"/>
</dbReference>
<evidence type="ECO:0000256" key="5">
    <source>
        <dbReference type="ARBA" id="ARBA00024867"/>
    </source>
</evidence>
<keyword evidence="2" id="KW-0805">Transcription regulation</keyword>
<name>A0A7V7UCB1_9FIRM</name>
<dbReference type="GO" id="GO:0005829">
    <property type="term" value="C:cytosol"/>
    <property type="evidence" value="ECO:0007669"/>
    <property type="project" value="TreeGrafter"/>
</dbReference>
<dbReference type="Pfam" id="PF00486">
    <property type="entry name" value="Trans_reg_C"/>
    <property type="match status" value="1"/>
</dbReference>
<evidence type="ECO:0000256" key="6">
    <source>
        <dbReference type="PROSITE-ProRule" id="PRU00169"/>
    </source>
</evidence>
<evidence type="ECO:0000256" key="2">
    <source>
        <dbReference type="ARBA" id="ARBA00023015"/>
    </source>
</evidence>
<dbReference type="SMART" id="SM00448">
    <property type="entry name" value="REC"/>
    <property type="match status" value="1"/>
</dbReference>
<evidence type="ECO:0000256" key="1">
    <source>
        <dbReference type="ARBA" id="ARBA00018672"/>
    </source>
</evidence>
<dbReference type="InterPro" id="IPR039420">
    <property type="entry name" value="WalR-like"/>
</dbReference>
<proteinExistence type="predicted"/>
<sequence>MNTIHDCKLLIIDDEPTLLKMVIDLLKQNGFYKIFSASNCKEARTQFYATKPDAILLDVSLPDGDGFSLMREFRSHSIVPVLFLSARDEDEDRLLGLGLGADDYITKPFLPRELILRIHAVLNRTYFPLILNQEEKPVFTLGALTIDFNNATITSEKGCDTLTAKEFALLWKLYENKEKIVSGDSLCQAAWGDTLYGYENTLMVHIRRLREKIEPEPSNPRFLLTIRGIGYKLTGGETLERSN</sequence>
<dbReference type="PROSITE" id="PS51755">
    <property type="entry name" value="OMPR_PHOB"/>
    <property type="match status" value="1"/>
</dbReference>
<feature type="modified residue" description="4-aspartylphosphate" evidence="6">
    <location>
        <position position="58"/>
    </location>
</feature>
<dbReference type="GO" id="GO:0032993">
    <property type="term" value="C:protein-DNA complex"/>
    <property type="evidence" value="ECO:0007669"/>
    <property type="project" value="TreeGrafter"/>
</dbReference>
<reference evidence="10 11" key="2">
    <citation type="submission" date="2020-02" db="EMBL/GenBank/DDBJ databases">
        <title>Candidatus Galacturonibacter soehngenii shows hetero-acetogenic catabolism of galacturonic acid but lacks a canonical carbon monoxide dehydrogenase/acetyl-CoA synthase complex.</title>
        <authorList>
            <person name="Diender M."/>
            <person name="Stouten G.R."/>
            <person name="Petersen J.F."/>
            <person name="Nielsen P.H."/>
            <person name="Dueholm M.S."/>
            <person name="Pronk J.T."/>
            <person name="Van Loosdrecht M.C.M."/>
        </authorList>
    </citation>
    <scope>NUCLEOTIDE SEQUENCE [LARGE SCALE GENOMIC DNA]</scope>
    <source>
        <strain evidence="10">GalUA</strain>
    </source>
</reference>
<evidence type="ECO:0000256" key="3">
    <source>
        <dbReference type="ARBA" id="ARBA00023125"/>
    </source>
</evidence>
<dbReference type="RefSeq" id="WP_151146337.1">
    <property type="nucleotide sequence ID" value="NZ_WAGX01000005.1"/>
</dbReference>
<feature type="domain" description="OmpR/PhoB-type" evidence="9">
    <location>
        <begin position="136"/>
        <end position="235"/>
    </location>
</feature>
<keyword evidence="4" id="KW-0804">Transcription</keyword>
<dbReference type="Gene3D" id="6.10.250.690">
    <property type="match status" value="1"/>
</dbReference>
<evidence type="ECO:0000259" key="8">
    <source>
        <dbReference type="PROSITE" id="PS50110"/>
    </source>
</evidence>
<protein>
    <recommendedName>
        <fullName evidence="1">Stage 0 sporulation protein A homolog</fullName>
    </recommendedName>
</protein>
<gene>
    <name evidence="10" type="ORF">F7O84_13885</name>
</gene>
<reference evidence="10 11" key="1">
    <citation type="submission" date="2019-09" db="EMBL/GenBank/DDBJ databases">
        <authorList>
            <person name="Valk L.C."/>
        </authorList>
    </citation>
    <scope>NUCLEOTIDE SEQUENCE [LARGE SCALE GENOMIC DNA]</scope>
    <source>
        <strain evidence="10">GalUA</strain>
    </source>
</reference>
<dbReference type="CDD" id="cd00383">
    <property type="entry name" value="trans_reg_C"/>
    <property type="match status" value="1"/>
</dbReference>
<organism evidence="10 11">
    <name type="scientific">Candidatus Galacturonatibacter soehngenii</name>
    <dbReference type="NCBI Taxonomy" id="2307010"/>
    <lineage>
        <taxon>Bacteria</taxon>
        <taxon>Bacillati</taxon>
        <taxon>Bacillota</taxon>
        <taxon>Clostridia</taxon>
        <taxon>Lachnospirales</taxon>
        <taxon>Lachnospiraceae</taxon>
        <taxon>Candidatus Galacturonatibacter</taxon>
    </lineage>
</organism>
<dbReference type="CDD" id="cd17574">
    <property type="entry name" value="REC_OmpR"/>
    <property type="match status" value="1"/>
</dbReference>
<keyword evidence="3 7" id="KW-0238">DNA-binding</keyword>
<dbReference type="InterPro" id="IPR001867">
    <property type="entry name" value="OmpR/PhoB-type_DNA-bd"/>
</dbReference>
<feature type="DNA-binding region" description="OmpR/PhoB-type" evidence="7">
    <location>
        <begin position="136"/>
        <end position="235"/>
    </location>
</feature>
<dbReference type="GO" id="GO:0000156">
    <property type="term" value="F:phosphorelay response regulator activity"/>
    <property type="evidence" value="ECO:0007669"/>
    <property type="project" value="TreeGrafter"/>
</dbReference>
<dbReference type="Gene3D" id="3.40.50.2300">
    <property type="match status" value="1"/>
</dbReference>
<accession>A0A7V7UCB1</accession>
<dbReference type="InterPro" id="IPR011006">
    <property type="entry name" value="CheY-like_superfamily"/>
</dbReference>
<evidence type="ECO:0000256" key="4">
    <source>
        <dbReference type="ARBA" id="ARBA00023163"/>
    </source>
</evidence>
<evidence type="ECO:0000256" key="7">
    <source>
        <dbReference type="PROSITE-ProRule" id="PRU01091"/>
    </source>
</evidence>
<dbReference type="InterPro" id="IPR016032">
    <property type="entry name" value="Sig_transdc_resp-reg_C-effctor"/>
</dbReference>
<keyword evidence="11" id="KW-1185">Reference proteome</keyword>
<dbReference type="InterPro" id="IPR001789">
    <property type="entry name" value="Sig_transdc_resp-reg_receiver"/>
</dbReference>
<dbReference type="SUPFAM" id="SSF52172">
    <property type="entry name" value="CheY-like"/>
    <property type="match status" value="1"/>
</dbReference>
<comment type="function">
    <text evidence="5">May play the central regulatory role in sporulation. It may be an element of the effector pathway responsible for the activation of sporulation genes in response to nutritional stress. Spo0A may act in concert with spo0H (a sigma factor) to control the expression of some genes that are critical to the sporulation process.</text>
</comment>
<dbReference type="SUPFAM" id="SSF46894">
    <property type="entry name" value="C-terminal effector domain of the bipartite response regulators"/>
    <property type="match status" value="1"/>
</dbReference>
<dbReference type="GO" id="GO:0006355">
    <property type="term" value="P:regulation of DNA-templated transcription"/>
    <property type="evidence" value="ECO:0007669"/>
    <property type="project" value="InterPro"/>
</dbReference>
<dbReference type="GO" id="GO:0000976">
    <property type="term" value="F:transcription cis-regulatory region binding"/>
    <property type="evidence" value="ECO:0007669"/>
    <property type="project" value="TreeGrafter"/>
</dbReference>
<dbReference type="AlphaFoldDB" id="A0A7V7UCB1"/>
<dbReference type="OrthoDB" id="9790442at2"/>
<dbReference type="EMBL" id="WAGX01000005">
    <property type="protein sequence ID" value="KAB1438615.1"/>
    <property type="molecule type" value="Genomic_DNA"/>
</dbReference>
<evidence type="ECO:0000313" key="10">
    <source>
        <dbReference type="EMBL" id="KAB1438615.1"/>
    </source>
</evidence>